<feature type="transmembrane region" description="Helical" evidence="1">
    <location>
        <begin position="12"/>
        <end position="35"/>
    </location>
</feature>
<evidence type="ECO:0000313" key="5">
    <source>
        <dbReference type="Proteomes" id="UP000321504"/>
    </source>
</evidence>
<protein>
    <submittedName>
        <fullName evidence="2">Pilus assembly protein TadF</fullName>
    </submittedName>
</protein>
<evidence type="ECO:0000313" key="4">
    <source>
        <dbReference type="EMBL" id="TXN17939.1"/>
    </source>
</evidence>
<dbReference type="Pfam" id="PF16964">
    <property type="entry name" value="TadF"/>
    <property type="match status" value="1"/>
</dbReference>
<reference evidence="2" key="1">
    <citation type="journal article" date="2018" name="Genome Biol.">
        <title>SKESA: strategic k-mer extension for scrupulous assemblies.</title>
        <authorList>
            <person name="Souvorov A."/>
            <person name="Agarwala R."/>
            <person name="Lipman D.J."/>
        </authorList>
    </citation>
    <scope>NUCLEOTIDE SEQUENCE</scope>
    <source>
        <strain evidence="2">1930</strain>
    </source>
</reference>
<keyword evidence="1" id="KW-0472">Membrane</keyword>
<dbReference type="EMBL" id="DACQKT010000002">
    <property type="protein sequence ID" value="HAS6676600.1"/>
    <property type="molecule type" value="Genomic_DNA"/>
</dbReference>
<dbReference type="EMBL" id="VRMQ01000001">
    <property type="protein sequence ID" value="TXN17939.1"/>
    <property type="molecule type" value="Genomic_DNA"/>
</dbReference>
<proteinExistence type="predicted"/>
<sequence length="197" mass="22272">MRRSLVVAKSKQTGAFIVELALVLLFFGSIIAMHINYTIAVNKKGQLDRVVYSIVSVISERRQLFANELNICGENGRHCEAQVNNAFYMAKGMLKRTLPDFDASELGMRITELSLEEKDTKLVTFTNFKGKTEDCNFPDLKEITVAEAKKLLPLTTQNRRLPLYHVSLCYKTPFNIIGVMRGEPIKVVTSSYSFARI</sequence>
<evidence type="ECO:0000256" key="1">
    <source>
        <dbReference type="SAM" id="Phobius"/>
    </source>
</evidence>
<keyword evidence="1" id="KW-1133">Transmembrane helix</keyword>
<gene>
    <name evidence="3" type="ORF">EHC69_25870</name>
    <name evidence="4" type="ORF">FVP01_02825</name>
    <name evidence="2" type="ORF">I7278_07250</name>
</gene>
<dbReference type="AlphaFoldDB" id="A0A2R9VUW5"/>
<reference evidence="2" key="4">
    <citation type="submission" date="2019-12" db="EMBL/GenBank/DDBJ databases">
        <authorList>
            <consortium name="NCBI Pathogen Detection Project"/>
        </authorList>
    </citation>
    <scope>NUCLEOTIDE SEQUENCE</scope>
    <source>
        <strain evidence="2">1930</strain>
    </source>
</reference>
<evidence type="ECO:0000313" key="6">
    <source>
        <dbReference type="Proteomes" id="UP000464718"/>
    </source>
</evidence>
<dbReference type="OMA" id="DICGRAD"/>
<organism evidence="2">
    <name type="scientific">Vibrio parahaemolyticus</name>
    <dbReference type="NCBI Taxonomy" id="670"/>
    <lineage>
        <taxon>Bacteria</taxon>
        <taxon>Pseudomonadati</taxon>
        <taxon>Pseudomonadota</taxon>
        <taxon>Gammaproteobacteria</taxon>
        <taxon>Vibrionales</taxon>
        <taxon>Vibrionaceae</taxon>
        <taxon>Vibrio</taxon>
    </lineage>
</organism>
<evidence type="ECO:0000313" key="2">
    <source>
        <dbReference type="EMBL" id="HAS6676600.1"/>
    </source>
</evidence>
<reference evidence="3 6" key="2">
    <citation type="submission" date="2018-12" db="EMBL/GenBank/DDBJ databases">
        <title>Genomic insights into the evolutionary origins and pathogenicity of five Vibrio parahaemolyticus strains isolated from the shrimp with acute hepatopancreatic necrosis disease (AHPND).</title>
        <authorList>
            <person name="Yang Q."/>
            <person name="Dong X."/>
            <person name="Xie G."/>
            <person name="Fu S."/>
            <person name="Zou P."/>
            <person name="Sun J."/>
            <person name="Wang Y."/>
            <person name="Huang J."/>
        </authorList>
    </citation>
    <scope>NUCLEOTIDE SEQUENCE [LARGE SCALE GENOMIC DNA]</scope>
    <source>
        <strain evidence="3 6">20160303005-1</strain>
    </source>
</reference>
<dbReference type="Proteomes" id="UP000856022">
    <property type="component" value="Unassembled WGS sequence"/>
</dbReference>
<dbReference type="InterPro" id="IPR031582">
    <property type="entry name" value="TadF"/>
</dbReference>
<keyword evidence="1" id="KW-0812">Transmembrane</keyword>
<evidence type="ECO:0000313" key="3">
    <source>
        <dbReference type="EMBL" id="QHH12671.1"/>
    </source>
</evidence>
<accession>A0A2R9VUW5</accession>
<dbReference type="EMBL" id="CP034299">
    <property type="protein sequence ID" value="QHH12671.1"/>
    <property type="molecule type" value="Genomic_DNA"/>
</dbReference>
<dbReference type="Proteomes" id="UP000321504">
    <property type="component" value="Unassembled WGS sequence"/>
</dbReference>
<dbReference type="OrthoDB" id="5876198at2"/>
<reference evidence="4 5" key="3">
    <citation type="submission" date="2019-08" db="EMBL/GenBank/DDBJ databases">
        <title>Emerging of two pre-pandemic pathogenic O4:KUT lineages of Vibrio parahaemolyticus in coastal eastern China.</title>
        <authorList>
            <person name="Yu H."/>
        </authorList>
    </citation>
    <scope>NUCLEOTIDE SEQUENCE [LARGE SCALE GENOMIC DNA]</scope>
    <source>
        <strain evidence="4 5">HZ17-383</strain>
    </source>
</reference>
<name>A0A2R9VUW5_VIBPH</name>
<dbReference type="Proteomes" id="UP000464718">
    <property type="component" value="Chromosome ii"/>
</dbReference>